<proteinExistence type="predicted"/>
<dbReference type="GO" id="GO:0016020">
    <property type="term" value="C:membrane"/>
    <property type="evidence" value="ECO:0007669"/>
    <property type="project" value="InterPro"/>
</dbReference>
<dbReference type="SMART" id="SM00900">
    <property type="entry name" value="FMN_bind"/>
    <property type="match status" value="1"/>
</dbReference>
<accession>A0A840WCF9</accession>
<keyword evidence="4" id="KW-1185">Reference proteome</keyword>
<reference evidence="3 4" key="1">
    <citation type="submission" date="2020-08" db="EMBL/GenBank/DDBJ databases">
        <title>Sequencing the genomes of 1000 actinobacteria strains.</title>
        <authorList>
            <person name="Klenk H.-P."/>
        </authorList>
    </citation>
    <scope>NUCLEOTIDE SEQUENCE [LARGE SCALE GENOMIC DNA]</scope>
    <source>
        <strain evidence="3 4">DSM 44598</strain>
    </source>
</reference>
<evidence type="ECO:0000313" key="3">
    <source>
        <dbReference type="EMBL" id="MBB5489427.1"/>
    </source>
</evidence>
<feature type="domain" description="FMN-binding" evidence="2">
    <location>
        <begin position="81"/>
        <end position="162"/>
    </location>
</feature>
<evidence type="ECO:0000313" key="4">
    <source>
        <dbReference type="Proteomes" id="UP000579647"/>
    </source>
</evidence>
<dbReference type="Proteomes" id="UP000579647">
    <property type="component" value="Unassembled WGS sequence"/>
</dbReference>
<gene>
    <name evidence="3" type="ORF">HNR07_000564</name>
</gene>
<comment type="caution">
    <text evidence="3">The sequence shown here is derived from an EMBL/GenBank/DDBJ whole genome shotgun (WGS) entry which is preliminary data.</text>
</comment>
<organism evidence="3 4">
    <name type="scientific">Nocardiopsis metallicus</name>
    <dbReference type="NCBI Taxonomy" id="179819"/>
    <lineage>
        <taxon>Bacteria</taxon>
        <taxon>Bacillati</taxon>
        <taxon>Actinomycetota</taxon>
        <taxon>Actinomycetes</taxon>
        <taxon>Streptosporangiales</taxon>
        <taxon>Nocardiopsidaceae</taxon>
        <taxon>Nocardiopsis</taxon>
    </lineage>
</organism>
<sequence>MRNTSGRQVRDGLVRAGLAAAGVGLVLGVAHLQNADAPAEAAEPEPEPTRFPSTEPSEEPEPVLYGDYEDGEYTATGPYIAHGAPNEINVTVTLEDNAVAGVEVVGTAESASSKRFQEQFAEKIPEIVVGVPLDEIEVGKVSGSSLTGDGFMEALNQIRDDAKLRTANRLHPPARSRAAAGRPPPRLGSDRHRNPLADRHP</sequence>
<name>A0A840WCF9_9ACTN</name>
<dbReference type="GO" id="GO:0010181">
    <property type="term" value="F:FMN binding"/>
    <property type="evidence" value="ECO:0007669"/>
    <property type="project" value="InterPro"/>
</dbReference>
<protein>
    <submittedName>
        <fullName evidence="3">Uncharacterized protein with FMN-binding domain</fullName>
    </submittedName>
</protein>
<feature type="region of interest" description="Disordered" evidence="1">
    <location>
        <begin position="36"/>
        <end position="70"/>
    </location>
</feature>
<feature type="compositionally biased region" description="Acidic residues" evidence="1">
    <location>
        <begin position="56"/>
        <end position="70"/>
    </location>
</feature>
<dbReference type="InterPro" id="IPR007329">
    <property type="entry name" value="FMN-bd"/>
</dbReference>
<dbReference type="AlphaFoldDB" id="A0A840WCF9"/>
<evidence type="ECO:0000256" key="1">
    <source>
        <dbReference type="SAM" id="MobiDB-lite"/>
    </source>
</evidence>
<dbReference type="RefSeq" id="WP_184361526.1">
    <property type="nucleotide sequence ID" value="NZ_BAAAKM010000010.1"/>
</dbReference>
<evidence type="ECO:0000259" key="2">
    <source>
        <dbReference type="SMART" id="SM00900"/>
    </source>
</evidence>
<dbReference type="EMBL" id="JACHDO010000001">
    <property type="protein sequence ID" value="MBB5489427.1"/>
    <property type="molecule type" value="Genomic_DNA"/>
</dbReference>
<feature type="compositionally biased region" description="Basic and acidic residues" evidence="1">
    <location>
        <begin position="188"/>
        <end position="201"/>
    </location>
</feature>
<feature type="region of interest" description="Disordered" evidence="1">
    <location>
        <begin position="166"/>
        <end position="201"/>
    </location>
</feature>